<evidence type="ECO:0000313" key="3">
    <source>
        <dbReference type="EMBL" id="GAA2136033.1"/>
    </source>
</evidence>
<gene>
    <name evidence="3" type="ORF">GCM10009844_01920</name>
</gene>
<dbReference type="RefSeq" id="WP_344146200.1">
    <property type="nucleotide sequence ID" value="NZ_BAAAQR010000001.1"/>
</dbReference>
<comment type="caution">
    <text evidence="3">The sequence shown here is derived from an EMBL/GenBank/DDBJ whole genome shotgun (WGS) entry which is preliminary data.</text>
</comment>
<protein>
    <recommendedName>
        <fullName evidence="5">Lipoprotein</fullName>
    </recommendedName>
</protein>
<organism evidence="3 4">
    <name type="scientific">Nocardioides koreensis</name>
    <dbReference type="NCBI Taxonomy" id="433651"/>
    <lineage>
        <taxon>Bacteria</taxon>
        <taxon>Bacillati</taxon>
        <taxon>Actinomycetota</taxon>
        <taxon>Actinomycetes</taxon>
        <taxon>Propionibacteriales</taxon>
        <taxon>Nocardioidaceae</taxon>
        <taxon>Nocardioides</taxon>
    </lineage>
</organism>
<name>A0ABN2Z364_9ACTN</name>
<evidence type="ECO:0008006" key="5">
    <source>
        <dbReference type="Google" id="ProtNLM"/>
    </source>
</evidence>
<sequence length="233" mass="24306">MIKRIVLGTLAAAVLTACGGTDSDKVDSQTSTAAACEESSPEATSSSQGTILESGFGQSNEYAWVTALVQNDSDHAGQTVTVNFNVKDASGKLAASGSQVSAFYWAGQKLPVGTQVDLGRGVKAASMEATVLVEDEGTFDDQVVEQDWGSFPGTIYKQYGNWGAKFQVENPTSEPLDGSAVAVICHNASGEVIGGSSTYPDLIPPSGETLVDVSDLYAAAEPHDCVGYLHPWM</sequence>
<feature type="compositionally biased region" description="Polar residues" evidence="1">
    <location>
        <begin position="41"/>
        <end position="51"/>
    </location>
</feature>
<feature type="signal peptide" evidence="2">
    <location>
        <begin position="1"/>
        <end position="19"/>
    </location>
</feature>
<keyword evidence="4" id="KW-1185">Reference proteome</keyword>
<dbReference type="EMBL" id="BAAAQR010000001">
    <property type="protein sequence ID" value="GAA2136033.1"/>
    <property type="molecule type" value="Genomic_DNA"/>
</dbReference>
<accession>A0ABN2Z364</accession>
<dbReference type="Proteomes" id="UP001501771">
    <property type="component" value="Unassembled WGS sequence"/>
</dbReference>
<feature type="chain" id="PRO_5047438815" description="Lipoprotein" evidence="2">
    <location>
        <begin position="20"/>
        <end position="233"/>
    </location>
</feature>
<feature type="region of interest" description="Disordered" evidence="1">
    <location>
        <begin position="21"/>
        <end position="51"/>
    </location>
</feature>
<keyword evidence="2" id="KW-0732">Signal</keyword>
<dbReference type="PROSITE" id="PS51257">
    <property type="entry name" value="PROKAR_LIPOPROTEIN"/>
    <property type="match status" value="1"/>
</dbReference>
<evidence type="ECO:0000256" key="1">
    <source>
        <dbReference type="SAM" id="MobiDB-lite"/>
    </source>
</evidence>
<evidence type="ECO:0000256" key="2">
    <source>
        <dbReference type="SAM" id="SignalP"/>
    </source>
</evidence>
<reference evidence="3 4" key="1">
    <citation type="journal article" date="2019" name="Int. J. Syst. Evol. Microbiol.">
        <title>The Global Catalogue of Microorganisms (GCM) 10K type strain sequencing project: providing services to taxonomists for standard genome sequencing and annotation.</title>
        <authorList>
            <consortium name="The Broad Institute Genomics Platform"/>
            <consortium name="The Broad Institute Genome Sequencing Center for Infectious Disease"/>
            <person name="Wu L."/>
            <person name="Ma J."/>
        </authorList>
    </citation>
    <scope>NUCLEOTIDE SEQUENCE [LARGE SCALE GENOMIC DNA]</scope>
    <source>
        <strain evidence="3 4">JCM 16022</strain>
    </source>
</reference>
<evidence type="ECO:0000313" key="4">
    <source>
        <dbReference type="Proteomes" id="UP001501771"/>
    </source>
</evidence>
<proteinExistence type="predicted"/>